<dbReference type="EMBL" id="GL636500">
    <property type="protein sequence ID" value="EFW15542.1"/>
    <property type="molecule type" value="Genomic_DNA"/>
</dbReference>
<evidence type="ECO:0000256" key="1">
    <source>
        <dbReference type="SAM" id="MobiDB-lite"/>
    </source>
</evidence>
<gene>
    <name evidence="2" type="ORF">CPSG_07979</name>
</gene>
<proteinExistence type="predicted"/>
<protein>
    <submittedName>
        <fullName evidence="2">Uncharacterized protein</fullName>
    </submittedName>
</protein>
<evidence type="ECO:0000313" key="2">
    <source>
        <dbReference type="EMBL" id="EFW15542.1"/>
    </source>
</evidence>
<reference evidence="3" key="1">
    <citation type="journal article" date="2010" name="Genome Res.">
        <title>Population genomic sequencing of Coccidioides fungi reveals recent hybridization and transposon control.</title>
        <authorList>
            <person name="Neafsey D.E."/>
            <person name="Barker B.M."/>
            <person name="Sharpton T.J."/>
            <person name="Stajich J.E."/>
            <person name="Park D.J."/>
            <person name="Whiston E."/>
            <person name="Hung C.-Y."/>
            <person name="McMahan C."/>
            <person name="White J."/>
            <person name="Sykes S."/>
            <person name="Heiman D."/>
            <person name="Young S."/>
            <person name="Zeng Q."/>
            <person name="Abouelleil A."/>
            <person name="Aftuck L."/>
            <person name="Bessette D."/>
            <person name="Brown A."/>
            <person name="FitzGerald M."/>
            <person name="Lui A."/>
            <person name="Macdonald J.P."/>
            <person name="Priest M."/>
            <person name="Orbach M.J."/>
            <person name="Galgiani J.N."/>
            <person name="Kirkland T.N."/>
            <person name="Cole G.T."/>
            <person name="Birren B.W."/>
            <person name="Henn M.R."/>
            <person name="Taylor J.W."/>
            <person name="Rounsley S.D."/>
        </authorList>
    </citation>
    <scope>NUCLEOTIDE SEQUENCE [LARGE SCALE GENOMIC DNA]</scope>
    <source>
        <strain evidence="3">RMSCC 757 / Silveira</strain>
    </source>
</reference>
<evidence type="ECO:0000313" key="3">
    <source>
        <dbReference type="Proteomes" id="UP000002497"/>
    </source>
</evidence>
<dbReference type="Proteomes" id="UP000002497">
    <property type="component" value="Unassembled WGS sequence"/>
</dbReference>
<reference evidence="3" key="2">
    <citation type="submission" date="2010-03" db="EMBL/GenBank/DDBJ databases">
        <title>The genome sequence of Coccidioides posadasii strain Silveira.</title>
        <authorList>
            <consortium name="The Broad Institute Genome Sequencing Center for Infectious Disease"/>
            <person name="Neafsey D."/>
            <person name="Orbach M."/>
            <person name="Henn M.R."/>
            <person name="Cole G.T."/>
            <person name="Galgiani J."/>
            <person name="Gardner M.J."/>
            <person name="Kirkland T.N."/>
            <person name="Taylor J.W."/>
            <person name="Young S.K."/>
            <person name="Zeng Q."/>
            <person name="Koehrsen M."/>
            <person name="Alvarado L."/>
            <person name="Berlin A."/>
            <person name="Borenstein D."/>
            <person name="Chapman S.B."/>
            <person name="Chen Z."/>
            <person name="Engels R."/>
            <person name="Freedman E."/>
            <person name="Gellesch M."/>
            <person name="Goldberg J."/>
            <person name="Griggs A."/>
            <person name="Gujja S."/>
            <person name="Heilman E."/>
            <person name="Heiman D."/>
            <person name="Howarth C."/>
            <person name="Jen D."/>
            <person name="Larson L."/>
            <person name="Mehta T."/>
            <person name="Neiman D."/>
            <person name="Park D."/>
            <person name="Pearson M."/>
            <person name="Richards J."/>
            <person name="Roberts A."/>
            <person name="Saif S."/>
            <person name="Shea T."/>
            <person name="Shenoy N."/>
            <person name="Sisk P."/>
            <person name="Stolte C."/>
            <person name="Sykes S."/>
            <person name="Walk T."/>
            <person name="White J."/>
            <person name="Yandava C."/>
            <person name="Haas B."/>
            <person name="Nusbaum C."/>
            <person name="Birren B."/>
        </authorList>
    </citation>
    <scope>NUCLEOTIDE SEQUENCE [LARGE SCALE GENOMIC DNA]</scope>
    <source>
        <strain evidence="3">RMSCC 757 / Silveira</strain>
    </source>
</reference>
<feature type="region of interest" description="Disordered" evidence="1">
    <location>
        <begin position="73"/>
        <end position="155"/>
    </location>
</feature>
<dbReference type="HOGENOM" id="CLU_1602540_0_0_1"/>
<keyword evidence="3" id="KW-1185">Reference proteome</keyword>
<dbReference type="AlphaFoldDB" id="E9DD17"/>
<sequence length="166" mass="17891">MNGQSSPHRLRVCSSIELLRGGEEPVWNGAARRASATRHVPTGKQEYACISHGCTPEKSVFPASCMQGEPLLTAESGTSTSSGSTLFDRQTRLDMPSEESPPAHVTACWSSRRLGRVSPGFGPDGNEQPETRATSMKPIQNKQTSKQQPSSLGDKEQCTAVLCNFI</sequence>
<organism evidence="3">
    <name type="scientific">Coccidioides posadasii (strain RMSCC 757 / Silveira)</name>
    <name type="common">Valley fever fungus</name>
    <dbReference type="NCBI Taxonomy" id="443226"/>
    <lineage>
        <taxon>Eukaryota</taxon>
        <taxon>Fungi</taxon>
        <taxon>Dikarya</taxon>
        <taxon>Ascomycota</taxon>
        <taxon>Pezizomycotina</taxon>
        <taxon>Eurotiomycetes</taxon>
        <taxon>Eurotiomycetidae</taxon>
        <taxon>Onygenales</taxon>
        <taxon>Onygenaceae</taxon>
        <taxon>Coccidioides</taxon>
    </lineage>
</organism>
<name>E9DD17_COCPS</name>
<dbReference type="VEuPathDB" id="FungiDB:CPSG_07979"/>
<feature type="compositionally biased region" description="Low complexity" evidence="1">
    <location>
        <begin position="76"/>
        <end position="85"/>
    </location>
</feature>
<feature type="compositionally biased region" description="Polar residues" evidence="1">
    <location>
        <begin position="131"/>
        <end position="151"/>
    </location>
</feature>
<accession>E9DD17</accession>